<feature type="compositionally biased region" description="Basic and acidic residues" evidence="1">
    <location>
        <begin position="58"/>
        <end position="81"/>
    </location>
</feature>
<evidence type="ECO:0000256" key="1">
    <source>
        <dbReference type="SAM" id="MobiDB-lite"/>
    </source>
</evidence>
<gene>
    <name evidence="2" type="ORF">M5K25_013764</name>
</gene>
<feature type="compositionally biased region" description="Basic and acidic residues" evidence="1">
    <location>
        <begin position="112"/>
        <end position="136"/>
    </location>
</feature>
<keyword evidence="3" id="KW-1185">Reference proteome</keyword>
<dbReference type="AlphaFoldDB" id="A0ABD0UUH5"/>
<protein>
    <submittedName>
        <fullName evidence="2">Uncharacterized protein</fullName>
    </submittedName>
</protein>
<proteinExistence type="predicted"/>
<evidence type="ECO:0000313" key="3">
    <source>
        <dbReference type="Proteomes" id="UP001552299"/>
    </source>
</evidence>
<name>A0ABD0UUH5_DENTH</name>
<evidence type="ECO:0000313" key="2">
    <source>
        <dbReference type="EMBL" id="KAL0916269.1"/>
    </source>
</evidence>
<feature type="region of interest" description="Disordered" evidence="1">
    <location>
        <begin position="51"/>
        <end position="160"/>
    </location>
</feature>
<feature type="compositionally biased region" description="Basic and acidic residues" evidence="1">
    <location>
        <begin position="149"/>
        <end position="160"/>
    </location>
</feature>
<comment type="caution">
    <text evidence="2">The sequence shown here is derived from an EMBL/GenBank/DDBJ whole genome shotgun (WGS) entry which is preliminary data.</text>
</comment>
<dbReference type="Proteomes" id="UP001552299">
    <property type="component" value="Unassembled WGS sequence"/>
</dbReference>
<sequence>MEAKKVDALEERFEEEMNQIKTTVEDRISSMEGQVADLRDMMMKMLDLHNQAAASEASKPEGRNTNFEIRKNEDEVEIVKGERRRPHMEPFQRTNRGGRYGERRGYGGPEQRGADWERREGNYGRQSVDFEGRREEFEEGAGPRSWAEPGKREREGRLVR</sequence>
<dbReference type="EMBL" id="JANQDX010000011">
    <property type="protein sequence ID" value="KAL0916269.1"/>
    <property type="molecule type" value="Genomic_DNA"/>
</dbReference>
<reference evidence="2 3" key="1">
    <citation type="journal article" date="2024" name="Plant Biotechnol. J.">
        <title>Dendrobium thyrsiflorum genome and its molecular insights into genes involved in important horticultural traits.</title>
        <authorList>
            <person name="Chen B."/>
            <person name="Wang J.Y."/>
            <person name="Zheng P.J."/>
            <person name="Li K.L."/>
            <person name="Liang Y.M."/>
            <person name="Chen X.F."/>
            <person name="Zhang C."/>
            <person name="Zhao X."/>
            <person name="He X."/>
            <person name="Zhang G.Q."/>
            <person name="Liu Z.J."/>
            <person name="Xu Q."/>
        </authorList>
    </citation>
    <scope>NUCLEOTIDE SEQUENCE [LARGE SCALE GENOMIC DNA]</scope>
    <source>
        <strain evidence="2">GZMU011</strain>
    </source>
</reference>
<organism evidence="2 3">
    <name type="scientific">Dendrobium thyrsiflorum</name>
    <name type="common">Pinecone-like raceme dendrobium</name>
    <name type="synonym">Orchid</name>
    <dbReference type="NCBI Taxonomy" id="117978"/>
    <lineage>
        <taxon>Eukaryota</taxon>
        <taxon>Viridiplantae</taxon>
        <taxon>Streptophyta</taxon>
        <taxon>Embryophyta</taxon>
        <taxon>Tracheophyta</taxon>
        <taxon>Spermatophyta</taxon>
        <taxon>Magnoliopsida</taxon>
        <taxon>Liliopsida</taxon>
        <taxon>Asparagales</taxon>
        <taxon>Orchidaceae</taxon>
        <taxon>Epidendroideae</taxon>
        <taxon>Malaxideae</taxon>
        <taxon>Dendrobiinae</taxon>
        <taxon>Dendrobium</taxon>
    </lineage>
</organism>
<accession>A0ABD0UUH5</accession>